<sequence>MGKTPTFSSIERASVPIVDDGIVLNFALTLEFLQRDLYEGALAQYTEADFVAAGFGDPFYANLKAILVDKESHVAFLTLALLAAGIKPTSELEYDFPYTDVESFVGLASVVEGISVSAYLGALSSIEIRIICLRSALFWELKPINLHTSELALEKRLFRIYLIHLSTLTRLTHLLYLLSQTSIACTPYYYEAGRSSVTFVGAIAAAEKLGVTKDTDVFVVFISGLFKLPVLARITHDCNDYVIDRIPNWRFRPDIHRAVTFLHGPVGWEHRRWPRDPGGELSARAGFLECWR</sequence>
<organism evidence="1 2">
    <name type="scientific">Alectoria fallacina</name>
    <dbReference type="NCBI Taxonomy" id="1903189"/>
    <lineage>
        <taxon>Eukaryota</taxon>
        <taxon>Fungi</taxon>
        <taxon>Dikarya</taxon>
        <taxon>Ascomycota</taxon>
        <taxon>Pezizomycotina</taxon>
        <taxon>Lecanoromycetes</taxon>
        <taxon>OSLEUM clade</taxon>
        <taxon>Lecanoromycetidae</taxon>
        <taxon>Lecanorales</taxon>
        <taxon>Lecanorineae</taxon>
        <taxon>Parmeliaceae</taxon>
        <taxon>Alectoria</taxon>
    </lineage>
</organism>
<evidence type="ECO:0000313" key="2">
    <source>
        <dbReference type="Proteomes" id="UP000664203"/>
    </source>
</evidence>
<keyword evidence="2" id="KW-1185">Reference proteome</keyword>
<dbReference type="AlphaFoldDB" id="A0A8H3FTK1"/>
<dbReference type="Proteomes" id="UP000664203">
    <property type="component" value="Unassembled WGS sequence"/>
</dbReference>
<name>A0A8H3FTK1_9LECA</name>
<evidence type="ECO:0000313" key="1">
    <source>
        <dbReference type="EMBL" id="CAF9930511.1"/>
    </source>
</evidence>
<dbReference type="Pfam" id="PF13668">
    <property type="entry name" value="Ferritin_2"/>
    <property type="match status" value="1"/>
</dbReference>
<reference evidence="1" key="1">
    <citation type="submission" date="2021-03" db="EMBL/GenBank/DDBJ databases">
        <authorList>
            <person name="Tagirdzhanova G."/>
        </authorList>
    </citation>
    <scope>NUCLEOTIDE SEQUENCE</scope>
</reference>
<protein>
    <submittedName>
        <fullName evidence="1">Uncharacterized protein</fullName>
    </submittedName>
</protein>
<proteinExistence type="predicted"/>
<gene>
    <name evidence="1" type="ORF">ALECFALPRED_004622</name>
</gene>
<comment type="caution">
    <text evidence="1">The sequence shown here is derived from an EMBL/GenBank/DDBJ whole genome shotgun (WGS) entry which is preliminary data.</text>
</comment>
<dbReference type="EMBL" id="CAJPDR010000287">
    <property type="protein sequence ID" value="CAF9930511.1"/>
    <property type="molecule type" value="Genomic_DNA"/>
</dbReference>
<dbReference type="OrthoDB" id="1001765at2759"/>
<accession>A0A8H3FTK1</accession>